<dbReference type="EMBL" id="OU015568">
    <property type="protein sequence ID" value="CAG5080212.1"/>
    <property type="molecule type" value="Genomic_DNA"/>
</dbReference>
<feature type="transmembrane region" description="Helical" evidence="1">
    <location>
        <begin position="264"/>
        <end position="284"/>
    </location>
</feature>
<gene>
    <name evidence="2" type="ORF">OKIOD_LOCUS1064</name>
</gene>
<evidence type="ECO:0000313" key="3">
    <source>
        <dbReference type="Proteomes" id="UP001158576"/>
    </source>
</evidence>
<proteinExistence type="predicted"/>
<keyword evidence="3" id="KW-1185">Reference proteome</keyword>
<keyword evidence="1" id="KW-0812">Transmembrane</keyword>
<organism evidence="2 3">
    <name type="scientific">Oikopleura dioica</name>
    <name type="common">Tunicate</name>
    <dbReference type="NCBI Taxonomy" id="34765"/>
    <lineage>
        <taxon>Eukaryota</taxon>
        <taxon>Metazoa</taxon>
        <taxon>Chordata</taxon>
        <taxon>Tunicata</taxon>
        <taxon>Appendicularia</taxon>
        <taxon>Copelata</taxon>
        <taxon>Oikopleuridae</taxon>
        <taxon>Oikopleura</taxon>
    </lineage>
</organism>
<dbReference type="Proteomes" id="UP001158576">
    <property type="component" value="Chromosome PAR"/>
</dbReference>
<accession>A0ABN7RPH8</accession>
<protein>
    <submittedName>
        <fullName evidence="2">Oidioi.mRNA.OKI2018_I69.PAR.g9506.t1.cds</fullName>
    </submittedName>
</protein>
<keyword evidence="1" id="KW-0472">Membrane</keyword>
<sequence>MDINVFPFEVRGLVIQVRNQQGEAVGRFDWDPRFTIPQWLQDQRDQTFNLIDCQNLNDTVLFLGYELIESAQDGFILPVWYRDDPSISLADITVEYTILSTKDAYFSSLPFSSTAQNGISNQECLDQGLSPLSAEIVAPETTTVVSNLVQNTTIQDVETTAVPQTTTFELSTSLISLSSPLETTTQPVTTDEPTQEVTTLQNPLLTTSAQLILETTNAAVSSNTTTALITEPIELTTEEETTTIYSNTTSSFLIDRLSPSLWEIWLPLLIFFIPLSCFLLWIFFREKKKQDNEVHPEDAHQD</sequence>
<name>A0ABN7RPH8_OIKDI</name>
<keyword evidence="1" id="KW-1133">Transmembrane helix</keyword>
<evidence type="ECO:0000313" key="2">
    <source>
        <dbReference type="EMBL" id="CAG5080212.1"/>
    </source>
</evidence>
<reference evidence="2 3" key="1">
    <citation type="submission" date="2021-04" db="EMBL/GenBank/DDBJ databases">
        <authorList>
            <person name="Bliznina A."/>
        </authorList>
    </citation>
    <scope>NUCLEOTIDE SEQUENCE [LARGE SCALE GENOMIC DNA]</scope>
</reference>
<evidence type="ECO:0000256" key="1">
    <source>
        <dbReference type="SAM" id="Phobius"/>
    </source>
</evidence>